<feature type="transmembrane region" description="Helical" evidence="1">
    <location>
        <begin position="238"/>
        <end position="257"/>
    </location>
</feature>
<evidence type="ECO:0000259" key="2">
    <source>
        <dbReference type="Pfam" id="PF20151"/>
    </source>
</evidence>
<accession>A0A9P7F6Y6</accession>
<dbReference type="Proteomes" id="UP000823399">
    <property type="component" value="Unassembled WGS sequence"/>
</dbReference>
<feature type="transmembrane region" description="Helical" evidence="1">
    <location>
        <begin position="148"/>
        <end position="176"/>
    </location>
</feature>
<gene>
    <name evidence="3" type="ORF">F5147DRAFT_698103</name>
</gene>
<feature type="transmembrane region" description="Helical" evidence="1">
    <location>
        <begin position="43"/>
        <end position="62"/>
    </location>
</feature>
<dbReference type="OrthoDB" id="3350812at2759"/>
<feature type="transmembrane region" description="Helical" evidence="1">
    <location>
        <begin position="196"/>
        <end position="218"/>
    </location>
</feature>
<evidence type="ECO:0000313" key="4">
    <source>
        <dbReference type="Proteomes" id="UP000823399"/>
    </source>
</evidence>
<dbReference type="InterPro" id="IPR045340">
    <property type="entry name" value="DUF6533"/>
</dbReference>
<keyword evidence="1" id="KW-0812">Transmembrane</keyword>
<dbReference type="GeneID" id="64699794"/>
<dbReference type="Pfam" id="PF20151">
    <property type="entry name" value="DUF6533"/>
    <property type="match status" value="1"/>
</dbReference>
<keyword evidence="1" id="KW-1133">Transmembrane helix</keyword>
<protein>
    <recommendedName>
        <fullName evidence="2">DUF6533 domain-containing protein</fullName>
    </recommendedName>
</protein>
<keyword evidence="4" id="KW-1185">Reference proteome</keyword>
<comment type="caution">
    <text evidence="3">The sequence shown here is derived from an EMBL/GenBank/DDBJ whole genome shotgun (WGS) entry which is preliminary data.</text>
</comment>
<name>A0A9P7F6Y6_9AGAM</name>
<feature type="domain" description="DUF6533" evidence="2">
    <location>
        <begin position="49"/>
        <end position="93"/>
    </location>
</feature>
<reference evidence="3" key="1">
    <citation type="journal article" date="2020" name="New Phytol.">
        <title>Comparative genomics reveals dynamic genome evolution in host specialist ectomycorrhizal fungi.</title>
        <authorList>
            <person name="Lofgren L.A."/>
            <person name="Nguyen N.H."/>
            <person name="Vilgalys R."/>
            <person name="Ruytinx J."/>
            <person name="Liao H.L."/>
            <person name="Branco S."/>
            <person name="Kuo A."/>
            <person name="LaButti K."/>
            <person name="Lipzen A."/>
            <person name="Andreopoulos W."/>
            <person name="Pangilinan J."/>
            <person name="Riley R."/>
            <person name="Hundley H."/>
            <person name="Na H."/>
            <person name="Barry K."/>
            <person name="Grigoriev I.V."/>
            <person name="Stajich J.E."/>
            <person name="Kennedy P.G."/>
        </authorList>
    </citation>
    <scope>NUCLEOTIDE SEQUENCE</scope>
    <source>
        <strain evidence="3">FC423</strain>
    </source>
</reference>
<organism evidence="3 4">
    <name type="scientific">Suillus discolor</name>
    <dbReference type="NCBI Taxonomy" id="1912936"/>
    <lineage>
        <taxon>Eukaryota</taxon>
        <taxon>Fungi</taxon>
        <taxon>Dikarya</taxon>
        <taxon>Basidiomycota</taxon>
        <taxon>Agaricomycotina</taxon>
        <taxon>Agaricomycetes</taxon>
        <taxon>Agaricomycetidae</taxon>
        <taxon>Boletales</taxon>
        <taxon>Suillineae</taxon>
        <taxon>Suillaceae</taxon>
        <taxon>Suillus</taxon>
    </lineage>
</organism>
<proteinExistence type="predicted"/>
<sequence>MPVLSTFLISHDSQPNIPLPLPFHRPRMDSKYSVDAITAAKSLQVFTFIYTSMATFWTYDYACSMREEGIFLLYSSWNRVKMLYVVTRYVPFLLFSVHLYLNFVPNETSNMCQSINNICSSFSLISSVCSECFFILRTYALWNNDKVVLAAMLSTFAAVIVGSMVALFTATVTAPFETSAIPGITGCYQSSGSARLFVPFLLLFGLELMLISLTLTCAIRNWRTNNSSFYVVILKHNVLYYACGLFFSTVNVLTSLLLDYAYSGMFQDFQFIIHAILATRMHLYLWHADHNRDCNTSDLISLSQLAPAPHIESA</sequence>
<dbReference type="RefSeq" id="XP_041292089.1">
    <property type="nucleotide sequence ID" value="XM_041437535.1"/>
</dbReference>
<evidence type="ECO:0000256" key="1">
    <source>
        <dbReference type="SAM" id="Phobius"/>
    </source>
</evidence>
<dbReference type="EMBL" id="JABBWM010000032">
    <property type="protein sequence ID" value="KAG2107211.1"/>
    <property type="molecule type" value="Genomic_DNA"/>
</dbReference>
<evidence type="ECO:0000313" key="3">
    <source>
        <dbReference type="EMBL" id="KAG2107211.1"/>
    </source>
</evidence>
<keyword evidence="1" id="KW-0472">Membrane</keyword>
<feature type="transmembrane region" description="Helical" evidence="1">
    <location>
        <begin position="83"/>
        <end position="103"/>
    </location>
</feature>
<dbReference type="AlphaFoldDB" id="A0A9P7F6Y6"/>